<dbReference type="InterPro" id="IPR002173">
    <property type="entry name" value="Carboh/pur_kinase_PfkB_CS"/>
</dbReference>
<evidence type="ECO:0000256" key="8">
    <source>
        <dbReference type="ARBA" id="ARBA00022840"/>
    </source>
</evidence>
<evidence type="ECO:0000256" key="7">
    <source>
        <dbReference type="ARBA" id="ARBA00022777"/>
    </source>
</evidence>
<evidence type="ECO:0000256" key="12">
    <source>
        <dbReference type="HAMAP-Rule" id="MF_01987"/>
    </source>
</evidence>
<comment type="function">
    <text evidence="12">Catalyzes the phosphorylation of ribose at O-5 in a reaction requiring ATP and magnesium. The resulting D-ribose-5-phosphate can then be used either for sythesis of nucleotides, histidine, and tryptophan, or as a component of the pentose phosphate pathway.</text>
</comment>
<dbReference type="SUPFAM" id="SSF53613">
    <property type="entry name" value="Ribokinase-like"/>
    <property type="match status" value="1"/>
</dbReference>
<keyword evidence="12" id="KW-0963">Cytoplasm</keyword>
<feature type="binding site" evidence="12">
    <location>
        <position position="183"/>
    </location>
    <ligand>
        <name>ATP</name>
        <dbReference type="ChEBI" id="CHEBI:30616"/>
    </ligand>
</feature>
<comment type="cofactor">
    <cofactor evidence="12">
        <name>Mg(2+)</name>
        <dbReference type="ChEBI" id="CHEBI:18420"/>
    </cofactor>
    <text evidence="12">Requires a divalent cation, most likely magnesium in vivo, as an electrophilic catalyst to aid phosphoryl group transfer. It is the chelate of the metal and the nucleotide that is the actual substrate.</text>
</comment>
<keyword evidence="10 12" id="KW-0630">Potassium</keyword>
<dbReference type="EMBL" id="JAGIOL010000001">
    <property type="protein sequence ID" value="MBP2437272.1"/>
    <property type="molecule type" value="Genomic_DNA"/>
</dbReference>
<accession>A0ABS4ZJ05</accession>
<organism evidence="14 15">
    <name type="scientific">Microbacterium amylolyticum</name>
    <dbReference type="NCBI Taxonomy" id="936337"/>
    <lineage>
        <taxon>Bacteria</taxon>
        <taxon>Bacillati</taxon>
        <taxon>Actinomycetota</taxon>
        <taxon>Actinomycetes</taxon>
        <taxon>Micrococcales</taxon>
        <taxon>Microbacteriaceae</taxon>
        <taxon>Microbacterium</taxon>
    </lineage>
</organism>
<dbReference type="InterPro" id="IPR011877">
    <property type="entry name" value="Ribokinase"/>
</dbReference>
<evidence type="ECO:0000256" key="3">
    <source>
        <dbReference type="ARBA" id="ARBA00016943"/>
    </source>
</evidence>
<comment type="subcellular location">
    <subcellularLocation>
        <location evidence="12">Cytoplasm</location>
    </subcellularLocation>
</comment>
<evidence type="ECO:0000313" key="15">
    <source>
        <dbReference type="Proteomes" id="UP001519362"/>
    </source>
</evidence>
<feature type="binding site" evidence="12">
    <location>
        <position position="281"/>
    </location>
    <ligand>
        <name>K(+)</name>
        <dbReference type="ChEBI" id="CHEBI:29103"/>
    </ligand>
</feature>
<dbReference type="Proteomes" id="UP001519362">
    <property type="component" value="Unassembled WGS sequence"/>
</dbReference>
<comment type="similarity">
    <text evidence="1">Belongs to the carbohydrate kinase pfkB family.</text>
</comment>
<feature type="binding site" evidence="12">
    <location>
        <position position="276"/>
    </location>
    <ligand>
        <name>K(+)</name>
        <dbReference type="ChEBI" id="CHEBI:29103"/>
    </ligand>
</feature>
<dbReference type="GO" id="GO:0004747">
    <property type="term" value="F:ribokinase activity"/>
    <property type="evidence" value="ECO:0007669"/>
    <property type="project" value="UniProtKB-EC"/>
</dbReference>
<dbReference type="PANTHER" id="PTHR10584:SF166">
    <property type="entry name" value="RIBOKINASE"/>
    <property type="match status" value="1"/>
</dbReference>
<feature type="binding site" evidence="12">
    <location>
        <position position="240"/>
    </location>
    <ligand>
        <name>K(+)</name>
        <dbReference type="ChEBI" id="CHEBI:29103"/>
    </ligand>
</feature>
<keyword evidence="4 12" id="KW-0808">Transferase</keyword>
<name>A0ABS4ZJ05_9MICO</name>
<gene>
    <name evidence="12" type="primary">rbsK</name>
    <name evidence="14" type="ORF">JOF34_001858</name>
</gene>
<keyword evidence="11 12" id="KW-0119">Carbohydrate metabolism</keyword>
<dbReference type="HAMAP" id="MF_01987">
    <property type="entry name" value="Ribokinase"/>
    <property type="match status" value="1"/>
</dbReference>
<feature type="active site" description="Proton acceptor" evidence="12">
    <location>
        <position position="246"/>
    </location>
</feature>
<dbReference type="PROSITE" id="PS00584">
    <property type="entry name" value="PFKB_KINASES_2"/>
    <property type="match status" value="1"/>
</dbReference>
<keyword evidence="9 12" id="KW-0460">Magnesium</keyword>
<comment type="pathway">
    <text evidence="12">Carbohydrate metabolism; D-ribose degradation; D-ribose 5-phosphate from beta-D-ribopyranose: step 2/2.</text>
</comment>
<feature type="binding site" evidence="12">
    <location>
        <begin position="213"/>
        <end position="218"/>
    </location>
    <ligand>
        <name>ATP</name>
        <dbReference type="ChEBI" id="CHEBI:30616"/>
    </ligand>
</feature>
<evidence type="ECO:0000256" key="11">
    <source>
        <dbReference type="ARBA" id="ARBA00023277"/>
    </source>
</evidence>
<protein>
    <recommendedName>
        <fullName evidence="3 12">Ribokinase</fullName>
        <shortName evidence="12">RK</shortName>
        <ecNumber evidence="2 12">2.7.1.15</ecNumber>
    </recommendedName>
</protein>
<feature type="binding site" evidence="12">
    <location>
        <position position="246"/>
    </location>
    <ligand>
        <name>substrate</name>
    </ligand>
</feature>
<evidence type="ECO:0000256" key="4">
    <source>
        <dbReference type="ARBA" id="ARBA00022679"/>
    </source>
</evidence>
<dbReference type="EC" id="2.7.1.15" evidence="2 12"/>
<keyword evidence="15" id="KW-1185">Reference proteome</keyword>
<dbReference type="Gene3D" id="3.40.1190.20">
    <property type="match status" value="1"/>
</dbReference>
<comment type="similarity">
    <text evidence="12">Belongs to the carbohydrate kinase PfkB family. Ribokinase subfamily.</text>
</comment>
<dbReference type="Pfam" id="PF00294">
    <property type="entry name" value="PfkB"/>
    <property type="match status" value="1"/>
</dbReference>
<feature type="binding site" evidence="12">
    <location>
        <position position="242"/>
    </location>
    <ligand>
        <name>K(+)</name>
        <dbReference type="ChEBI" id="CHEBI:29103"/>
    </ligand>
</feature>
<evidence type="ECO:0000256" key="10">
    <source>
        <dbReference type="ARBA" id="ARBA00022958"/>
    </source>
</evidence>
<dbReference type="CDD" id="cd01174">
    <property type="entry name" value="ribokinase"/>
    <property type="match status" value="1"/>
</dbReference>
<comment type="activity regulation">
    <text evidence="12">Activated by a monovalent cation that binds near, but not in, the active site. The most likely occupant of the site in vivo is potassium. Ion binding induces a conformational change that may alter substrate affinity.</text>
</comment>
<comment type="caution">
    <text evidence="14">The sequence shown here is derived from an EMBL/GenBank/DDBJ whole genome shotgun (WGS) entry which is preliminary data.</text>
</comment>
<evidence type="ECO:0000256" key="5">
    <source>
        <dbReference type="ARBA" id="ARBA00022723"/>
    </source>
</evidence>
<proteinExistence type="inferred from homology"/>
<evidence type="ECO:0000256" key="9">
    <source>
        <dbReference type="ARBA" id="ARBA00022842"/>
    </source>
</evidence>
<comment type="subunit">
    <text evidence="12">Homodimer.</text>
</comment>
<comment type="caution">
    <text evidence="12">Lacks conserved residue(s) required for the propagation of feature annotation.</text>
</comment>
<feature type="domain" description="Carbohydrate kinase PfkB" evidence="13">
    <location>
        <begin position="5"/>
        <end position="288"/>
    </location>
</feature>
<keyword evidence="5 12" id="KW-0479">Metal-binding</keyword>
<feature type="binding site" evidence="12">
    <location>
        <begin position="41"/>
        <end position="45"/>
    </location>
    <ligand>
        <name>substrate</name>
    </ligand>
</feature>
<feature type="binding site" evidence="12">
    <location>
        <position position="139"/>
    </location>
    <ligand>
        <name>substrate</name>
    </ligand>
</feature>
<keyword evidence="8 12" id="KW-0067">ATP-binding</keyword>
<feature type="binding site" evidence="12">
    <location>
        <begin position="245"/>
        <end position="246"/>
    </location>
    <ligand>
        <name>ATP</name>
        <dbReference type="ChEBI" id="CHEBI:30616"/>
    </ligand>
</feature>
<keyword evidence="6 12" id="KW-0547">Nucleotide-binding</keyword>
<evidence type="ECO:0000259" key="13">
    <source>
        <dbReference type="Pfam" id="PF00294"/>
    </source>
</evidence>
<evidence type="ECO:0000256" key="2">
    <source>
        <dbReference type="ARBA" id="ARBA00012035"/>
    </source>
</evidence>
<dbReference type="RefSeq" id="WP_165134400.1">
    <property type="nucleotide sequence ID" value="NZ_CP049253.1"/>
</dbReference>
<dbReference type="InterPro" id="IPR029056">
    <property type="entry name" value="Ribokinase-like"/>
</dbReference>
<keyword evidence="7 12" id="KW-0418">Kinase</keyword>
<comment type="catalytic activity">
    <reaction evidence="12">
        <text>D-ribose + ATP = D-ribose 5-phosphate + ADP + H(+)</text>
        <dbReference type="Rhea" id="RHEA:13697"/>
        <dbReference type="ChEBI" id="CHEBI:15378"/>
        <dbReference type="ChEBI" id="CHEBI:30616"/>
        <dbReference type="ChEBI" id="CHEBI:47013"/>
        <dbReference type="ChEBI" id="CHEBI:78346"/>
        <dbReference type="ChEBI" id="CHEBI:456216"/>
        <dbReference type="EC" id="2.7.1.15"/>
    </reaction>
</comment>
<reference evidence="14 15" key="1">
    <citation type="submission" date="2021-03" db="EMBL/GenBank/DDBJ databases">
        <title>Sequencing the genomes of 1000 actinobacteria strains.</title>
        <authorList>
            <person name="Klenk H.-P."/>
        </authorList>
    </citation>
    <scope>NUCLEOTIDE SEQUENCE [LARGE SCALE GENOMIC DNA]</scope>
    <source>
        <strain evidence="14 15">DSM 24221</strain>
    </source>
</reference>
<dbReference type="PRINTS" id="PR00990">
    <property type="entry name" value="RIBOKINASE"/>
</dbReference>
<sequence length="299" mass="29500">MHLGSVAVLGSANMDLVTQQPRLPLPGETIAGSTFTTGPGGKGLNQAVAARRAGVEVTFIGAVGSDGFGSELRSFLDHEGVGTDTLRTIEGPTGIAIVSVVDGGENSIVIVAGANGADDISAADEAGIRSSSLLVAQLERPLTLIEKAFALAKDGGATTVLTPAPVDADAVRLLPFTDILVPNETEAIELSGEGDAQSAARALSRQVGIVVTTLGAKGAIVATGGEIVATVAAHPADAVDTTGAGDTFVGAMVAALARGDELSAALAAASAAGAIAVTRFGAAPAAPTREEIDAFLAEA</sequence>
<dbReference type="InterPro" id="IPR002139">
    <property type="entry name" value="Ribo/fructo_kinase"/>
</dbReference>
<dbReference type="PANTHER" id="PTHR10584">
    <property type="entry name" value="SUGAR KINASE"/>
    <property type="match status" value="1"/>
</dbReference>
<dbReference type="InterPro" id="IPR011611">
    <property type="entry name" value="PfkB_dom"/>
</dbReference>
<evidence type="ECO:0000256" key="1">
    <source>
        <dbReference type="ARBA" id="ARBA00005380"/>
    </source>
</evidence>
<feature type="binding site" evidence="12">
    <location>
        <begin position="13"/>
        <end position="15"/>
    </location>
    <ligand>
        <name>substrate</name>
    </ligand>
</feature>
<evidence type="ECO:0000313" key="14">
    <source>
        <dbReference type="EMBL" id="MBP2437272.1"/>
    </source>
</evidence>
<evidence type="ECO:0000256" key="6">
    <source>
        <dbReference type="ARBA" id="ARBA00022741"/>
    </source>
</evidence>
<feature type="binding site" evidence="12">
    <location>
        <position position="279"/>
    </location>
    <ligand>
        <name>K(+)</name>
        <dbReference type="ChEBI" id="CHEBI:29103"/>
    </ligand>
</feature>